<dbReference type="SUPFAM" id="SSF100895">
    <property type="entry name" value="Kazal-type serine protease inhibitors"/>
    <property type="match status" value="1"/>
</dbReference>
<organism evidence="3 4">
    <name type="scientific">Phytophthora sojae (strain P6497)</name>
    <name type="common">Soybean stem and root rot agent</name>
    <name type="synonym">Phytophthora megasperma f. sp. glycines</name>
    <dbReference type="NCBI Taxonomy" id="1094619"/>
    <lineage>
        <taxon>Eukaryota</taxon>
        <taxon>Sar</taxon>
        <taxon>Stramenopiles</taxon>
        <taxon>Oomycota</taxon>
        <taxon>Peronosporomycetes</taxon>
        <taxon>Peronosporales</taxon>
        <taxon>Peronosporaceae</taxon>
        <taxon>Phytophthora</taxon>
    </lineage>
</organism>
<evidence type="ECO:0000259" key="2">
    <source>
        <dbReference type="Pfam" id="PF07648"/>
    </source>
</evidence>
<evidence type="ECO:0000313" key="3">
    <source>
        <dbReference type="EMBL" id="EGZ10069.1"/>
    </source>
</evidence>
<dbReference type="InterPro" id="IPR036058">
    <property type="entry name" value="Kazal_dom_sf"/>
</dbReference>
<dbReference type="GeneID" id="20660591"/>
<feature type="signal peptide" evidence="1">
    <location>
        <begin position="1"/>
        <end position="19"/>
    </location>
</feature>
<dbReference type="InParanoid" id="G5A329"/>
<accession>G5A329</accession>
<dbReference type="AlphaFoldDB" id="G5A329"/>
<sequence>MKFAVVAALASQLIVGISAQEGSNGCAHFDCPLPPSFPLICASNGVTNRNNCEFEFENCEVDCGQLRPGLGRD</sequence>
<dbReference type="Pfam" id="PF07648">
    <property type="entry name" value="Kazal_2"/>
    <property type="match status" value="1"/>
</dbReference>
<keyword evidence="4" id="KW-1185">Reference proteome</keyword>
<evidence type="ECO:0000256" key="1">
    <source>
        <dbReference type="SAM" id="SignalP"/>
    </source>
</evidence>
<dbReference type="EMBL" id="JH159159">
    <property type="protein sequence ID" value="EGZ10069.1"/>
    <property type="molecule type" value="Genomic_DNA"/>
</dbReference>
<name>G5A329_PHYSP</name>
<feature type="domain" description="Kazal-like" evidence="2">
    <location>
        <begin position="28"/>
        <end position="60"/>
    </location>
</feature>
<dbReference type="InterPro" id="IPR002350">
    <property type="entry name" value="Kazal_dom"/>
</dbReference>
<evidence type="ECO:0000313" key="4">
    <source>
        <dbReference type="Proteomes" id="UP000002640"/>
    </source>
</evidence>
<protein>
    <recommendedName>
        <fullName evidence="2">Kazal-like domain-containing protein</fullName>
    </recommendedName>
</protein>
<feature type="chain" id="PRO_5003472844" description="Kazal-like domain-containing protein" evidence="1">
    <location>
        <begin position="20"/>
        <end position="73"/>
    </location>
</feature>
<reference evidence="3 4" key="1">
    <citation type="journal article" date="2006" name="Science">
        <title>Phytophthora genome sequences uncover evolutionary origins and mechanisms of pathogenesis.</title>
        <authorList>
            <person name="Tyler B.M."/>
            <person name="Tripathy S."/>
            <person name="Zhang X."/>
            <person name="Dehal P."/>
            <person name="Jiang R.H."/>
            <person name="Aerts A."/>
            <person name="Arredondo F.D."/>
            <person name="Baxter L."/>
            <person name="Bensasson D."/>
            <person name="Beynon J.L."/>
            <person name="Chapman J."/>
            <person name="Damasceno C.M."/>
            <person name="Dorrance A.E."/>
            <person name="Dou D."/>
            <person name="Dickerman A.W."/>
            <person name="Dubchak I.L."/>
            <person name="Garbelotto M."/>
            <person name="Gijzen M."/>
            <person name="Gordon S.G."/>
            <person name="Govers F."/>
            <person name="Grunwald N.J."/>
            <person name="Huang W."/>
            <person name="Ivors K.L."/>
            <person name="Jones R.W."/>
            <person name="Kamoun S."/>
            <person name="Krampis K."/>
            <person name="Lamour K.H."/>
            <person name="Lee M.K."/>
            <person name="McDonald W.H."/>
            <person name="Medina M."/>
            <person name="Meijer H.J."/>
            <person name="Nordberg E.K."/>
            <person name="Maclean D.J."/>
            <person name="Ospina-Giraldo M.D."/>
            <person name="Morris P.F."/>
            <person name="Phuntumart V."/>
            <person name="Putnam N.H."/>
            <person name="Rash S."/>
            <person name="Rose J.K."/>
            <person name="Sakihama Y."/>
            <person name="Salamov A.A."/>
            <person name="Savidor A."/>
            <person name="Scheuring C.F."/>
            <person name="Smith B.M."/>
            <person name="Sobral B.W."/>
            <person name="Terry A."/>
            <person name="Torto-Alalibo T.A."/>
            <person name="Win J."/>
            <person name="Xu Z."/>
            <person name="Zhang H."/>
            <person name="Grigoriev I.V."/>
            <person name="Rokhsar D.S."/>
            <person name="Boore J.L."/>
        </authorList>
    </citation>
    <scope>NUCLEOTIDE SEQUENCE [LARGE SCALE GENOMIC DNA]</scope>
    <source>
        <strain evidence="3 4">P6497</strain>
    </source>
</reference>
<dbReference type="Proteomes" id="UP000002640">
    <property type="component" value="Unassembled WGS sequence"/>
</dbReference>
<proteinExistence type="predicted"/>
<dbReference type="RefSeq" id="XP_009534930.1">
    <property type="nucleotide sequence ID" value="XM_009536635.1"/>
</dbReference>
<gene>
    <name evidence="3" type="ORF">PHYSODRAFT_523033</name>
</gene>
<dbReference type="KEGG" id="psoj:PHYSODRAFT_523033"/>
<keyword evidence="1" id="KW-0732">Signal</keyword>